<keyword evidence="2" id="KW-1185">Reference proteome</keyword>
<evidence type="ECO:0000313" key="1">
    <source>
        <dbReference type="EMBL" id="AHC15474.1"/>
    </source>
</evidence>
<dbReference type="OrthoDB" id="350959at2"/>
<accession>V5WIT3</accession>
<dbReference type="HOGENOM" id="CLU_894126_0_0_12"/>
<dbReference type="AlphaFoldDB" id="V5WIT3"/>
<dbReference type="Proteomes" id="UP000018680">
    <property type="component" value="Chromosome"/>
</dbReference>
<organism evidence="1 2">
    <name type="scientific">Salinispira pacifica</name>
    <dbReference type="NCBI Taxonomy" id="1307761"/>
    <lineage>
        <taxon>Bacteria</taxon>
        <taxon>Pseudomonadati</taxon>
        <taxon>Spirochaetota</taxon>
        <taxon>Spirochaetia</taxon>
        <taxon>Spirochaetales</taxon>
        <taxon>Spirochaetaceae</taxon>
        <taxon>Salinispira</taxon>
    </lineage>
</organism>
<dbReference type="EMBL" id="CP006939">
    <property type="protein sequence ID" value="AHC15474.1"/>
    <property type="molecule type" value="Genomic_DNA"/>
</dbReference>
<dbReference type="KEGG" id="slr:L21SP2_2107"/>
<sequence>MLIKQIARFVLMTITFALGSTLWAADGVELNIRLYNQQIYFPEDPVEIRVTIRNDGSDAYRFRLADDRLHNIDFDVRDMDNMNTPPSDNFIRVEAGAQRVFYRDIDLLPGEEFSFIETLNDYRSISDGIYMVRAVFYPELRGGSSTQHSIRSNSLTLSVREGFRRDEAGLIRVEEAVEQELQNAALAPDEVVAYTLEARMHSRKEQFLQYLDIERLYTDEARREREYTRMSAFERRNVLQEYRDELWNAETGEGISLIPMKYEILQTSYNPNRGSVTVEQRYDQGEYIEIKRFTYELERRDGIWYIVRYQVINLGTE</sequence>
<dbReference type="RefSeq" id="WP_024268380.1">
    <property type="nucleotide sequence ID" value="NC_023035.1"/>
</dbReference>
<proteinExistence type="predicted"/>
<evidence type="ECO:0000313" key="2">
    <source>
        <dbReference type="Proteomes" id="UP000018680"/>
    </source>
</evidence>
<name>V5WIT3_9SPIO</name>
<protein>
    <submittedName>
        <fullName evidence="1">Uncharacterized protein</fullName>
    </submittedName>
</protein>
<reference evidence="1 2" key="1">
    <citation type="journal article" date="2015" name="Stand. Genomic Sci.">
        <title>Complete genome sequence and description of Salinispira pacifica gen. nov., sp. nov., a novel spirochaete isolated form a hypersaline microbial mat.</title>
        <authorList>
            <person name="Ben Hania W."/>
            <person name="Joseph M."/>
            <person name="Schumann P."/>
            <person name="Bunk B."/>
            <person name="Fiebig A."/>
            <person name="Sproer C."/>
            <person name="Klenk H.P."/>
            <person name="Fardeau M.L."/>
            <person name="Spring S."/>
        </authorList>
    </citation>
    <scope>NUCLEOTIDE SEQUENCE [LARGE SCALE GENOMIC DNA]</scope>
    <source>
        <strain evidence="1 2">L21-RPul-D2</strain>
    </source>
</reference>
<gene>
    <name evidence="1" type="ORF">L21SP2_2107</name>
</gene>
<dbReference type="STRING" id="1307761.L21SP2_2107"/>
<dbReference type="eggNOG" id="ENOG50340W9">
    <property type="taxonomic scope" value="Bacteria"/>
</dbReference>